<dbReference type="OrthoDB" id="3357474at2759"/>
<evidence type="ECO:0000313" key="4">
    <source>
        <dbReference type="Proteomes" id="UP000186303"/>
    </source>
</evidence>
<protein>
    <submittedName>
        <fullName evidence="3">Uncharacterized protein</fullName>
    </submittedName>
</protein>
<accession>A0A1M8A0G9</accession>
<feature type="region of interest" description="Disordered" evidence="1">
    <location>
        <begin position="103"/>
        <end position="126"/>
    </location>
</feature>
<sequence>MTARKAPASPRARAAHLRPTLLSVVQKTESSLAPVTAPVVSHTAPIPENHRGPPRRGRTDTERHRGASHTHRRADPTPILVGPEEAGPSALETQLLASLERDAERKGTMAEPAPKPSPHVYFDKERDEESPLERLYPYGTRRRPQPHTVAPEVWQMHEHNTLPVMETWSASAVRPLRVSFGVTWEWHASPMWPRAPDASLARLGIVAHECVYDALLYQLDSVDRPARHCQPWTVARSVLVWMPQSLLWWLYRRLPSPSYARSQHTLNYPVWIAPMDAPQRTGQWHLAALTLPIMLLWRADVLVAALLELLFIMTQLTLSVVAWGQAGWRRR</sequence>
<feature type="region of interest" description="Disordered" evidence="1">
    <location>
        <begin position="30"/>
        <end position="87"/>
    </location>
</feature>
<gene>
    <name evidence="3" type="ORF">MSYG_0263</name>
</gene>
<evidence type="ECO:0000256" key="2">
    <source>
        <dbReference type="SAM" id="Phobius"/>
    </source>
</evidence>
<organism evidence="3 4">
    <name type="scientific">Malassezia sympodialis (strain ATCC 42132)</name>
    <name type="common">Atopic eczema-associated yeast</name>
    <dbReference type="NCBI Taxonomy" id="1230383"/>
    <lineage>
        <taxon>Eukaryota</taxon>
        <taxon>Fungi</taxon>
        <taxon>Dikarya</taxon>
        <taxon>Basidiomycota</taxon>
        <taxon>Ustilaginomycotina</taxon>
        <taxon>Malasseziomycetes</taxon>
        <taxon>Malasseziales</taxon>
        <taxon>Malasseziaceae</taxon>
        <taxon>Malassezia</taxon>
    </lineage>
</organism>
<reference evidence="4" key="1">
    <citation type="journal article" date="2017" name="Nucleic Acids Res.">
        <title>Proteogenomics produces comprehensive and highly accurate protein-coding gene annotation in a complete genome assembly of Malassezia sympodialis.</title>
        <authorList>
            <person name="Zhu Y."/>
            <person name="Engstroem P.G."/>
            <person name="Tellgren-Roth C."/>
            <person name="Baudo C.D."/>
            <person name="Kennell J.C."/>
            <person name="Sun S."/>
            <person name="Billmyre R.B."/>
            <person name="Schroeder M.S."/>
            <person name="Andersson A."/>
            <person name="Holm T."/>
            <person name="Sigurgeirsson B."/>
            <person name="Wu G."/>
            <person name="Sankaranarayanan S.R."/>
            <person name="Siddharthan R."/>
            <person name="Sanyal K."/>
            <person name="Lundeberg J."/>
            <person name="Nystedt B."/>
            <person name="Boekhout T."/>
            <person name="Dawson T.L. Jr."/>
            <person name="Heitman J."/>
            <person name="Scheynius A."/>
            <person name="Lehtioe J."/>
        </authorList>
    </citation>
    <scope>NUCLEOTIDE SEQUENCE [LARGE SCALE GENOMIC DNA]</scope>
    <source>
        <strain evidence="4">ATCC 42132</strain>
    </source>
</reference>
<proteinExistence type="predicted"/>
<feature type="transmembrane region" description="Helical" evidence="2">
    <location>
        <begin position="301"/>
        <end position="323"/>
    </location>
</feature>
<dbReference type="Proteomes" id="UP000186303">
    <property type="component" value="Chromosome 1"/>
</dbReference>
<dbReference type="VEuPathDB" id="FungiDB:MSYG_0263"/>
<dbReference type="EMBL" id="LT671821">
    <property type="protein sequence ID" value="SHO75929.1"/>
    <property type="molecule type" value="Genomic_DNA"/>
</dbReference>
<name>A0A1M8A0G9_MALS4</name>
<evidence type="ECO:0000256" key="1">
    <source>
        <dbReference type="SAM" id="MobiDB-lite"/>
    </source>
</evidence>
<dbReference type="AlphaFoldDB" id="A0A1M8A0G9"/>
<evidence type="ECO:0000313" key="3">
    <source>
        <dbReference type="EMBL" id="SHO75929.1"/>
    </source>
</evidence>
<keyword evidence="2" id="KW-1133">Transmembrane helix</keyword>
<keyword evidence="2" id="KW-0472">Membrane</keyword>
<keyword evidence="4" id="KW-1185">Reference proteome</keyword>
<keyword evidence="2" id="KW-0812">Transmembrane</keyword>